<dbReference type="AlphaFoldDB" id="A0ABD2NS51"/>
<comment type="caution">
    <text evidence="1">The sequence shown here is derived from an EMBL/GenBank/DDBJ whole genome shotgun (WGS) entry which is preliminary data.</text>
</comment>
<reference evidence="1 2" key="1">
    <citation type="journal article" date="2021" name="BMC Biol.">
        <title>Horizontally acquired antibacterial genes associated with adaptive radiation of ladybird beetles.</title>
        <authorList>
            <person name="Li H.S."/>
            <person name="Tang X.F."/>
            <person name="Huang Y.H."/>
            <person name="Xu Z.Y."/>
            <person name="Chen M.L."/>
            <person name="Du X.Y."/>
            <person name="Qiu B.Y."/>
            <person name="Chen P.T."/>
            <person name="Zhang W."/>
            <person name="Slipinski A."/>
            <person name="Escalona H.E."/>
            <person name="Waterhouse R.M."/>
            <person name="Zwick A."/>
            <person name="Pang H."/>
        </authorList>
    </citation>
    <scope>NUCLEOTIDE SEQUENCE [LARGE SCALE GENOMIC DNA]</scope>
    <source>
        <strain evidence="1">SYSU2018</strain>
    </source>
</reference>
<evidence type="ECO:0000313" key="2">
    <source>
        <dbReference type="Proteomes" id="UP001516400"/>
    </source>
</evidence>
<accession>A0ABD2NS51</accession>
<gene>
    <name evidence="1" type="ORF">HHI36_004530</name>
</gene>
<keyword evidence="2" id="KW-1185">Reference proteome</keyword>
<dbReference type="EMBL" id="JABFTP020000144">
    <property type="protein sequence ID" value="KAL3281319.1"/>
    <property type="molecule type" value="Genomic_DNA"/>
</dbReference>
<sequence>MENEKSEELMAEVIKILFRIKRYTNKLKNKQCKTLKDEDDVGKRWVETPYKMNKMNQTKKWKKQ</sequence>
<feature type="non-terminal residue" evidence="1">
    <location>
        <position position="64"/>
    </location>
</feature>
<dbReference type="Proteomes" id="UP001516400">
    <property type="component" value="Unassembled WGS sequence"/>
</dbReference>
<organism evidence="1 2">
    <name type="scientific">Cryptolaemus montrouzieri</name>
    <dbReference type="NCBI Taxonomy" id="559131"/>
    <lineage>
        <taxon>Eukaryota</taxon>
        <taxon>Metazoa</taxon>
        <taxon>Ecdysozoa</taxon>
        <taxon>Arthropoda</taxon>
        <taxon>Hexapoda</taxon>
        <taxon>Insecta</taxon>
        <taxon>Pterygota</taxon>
        <taxon>Neoptera</taxon>
        <taxon>Endopterygota</taxon>
        <taxon>Coleoptera</taxon>
        <taxon>Polyphaga</taxon>
        <taxon>Cucujiformia</taxon>
        <taxon>Coccinelloidea</taxon>
        <taxon>Coccinellidae</taxon>
        <taxon>Scymninae</taxon>
        <taxon>Scymnini</taxon>
        <taxon>Cryptolaemus</taxon>
    </lineage>
</organism>
<evidence type="ECO:0000313" key="1">
    <source>
        <dbReference type="EMBL" id="KAL3281319.1"/>
    </source>
</evidence>
<name>A0ABD2NS51_9CUCU</name>
<proteinExistence type="predicted"/>
<protein>
    <submittedName>
        <fullName evidence="1">Uncharacterized protein</fullName>
    </submittedName>
</protein>